<gene>
    <name evidence="2" type="ORF">J2T15_003570</name>
</gene>
<dbReference type="Pfam" id="PF17295">
    <property type="entry name" value="DUF5348"/>
    <property type="match status" value="1"/>
</dbReference>
<dbReference type="RefSeq" id="WP_373459682.1">
    <property type="nucleotide sequence ID" value="NZ_JAUSSU010000007.1"/>
</dbReference>
<dbReference type="Proteomes" id="UP001229346">
    <property type="component" value="Unassembled WGS sequence"/>
</dbReference>
<reference evidence="2 3" key="1">
    <citation type="submission" date="2023-07" db="EMBL/GenBank/DDBJ databases">
        <title>Sorghum-associated microbial communities from plants grown in Nebraska, USA.</title>
        <authorList>
            <person name="Schachtman D."/>
        </authorList>
    </citation>
    <scope>NUCLEOTIDE SEQUENCE [LARGE SCALE GENOMIC DNA]</scope>
    <source>
        <strain evidence="2 3">CC482</strain>
    </source>
</reference>
<dbReference type="EMBL" id="JAUSSU010000007">
    <property type="protein sequence ID" value="MDQ0114115.1"/>
    <property type="molecule type" value="Genomic_DNA"/>
</dbReference>
<sequence>MEDHELRFHTETRCWRVYSGTKLLYSLNCGDAMLFRVGESLIPSNLEIDTEWYVKFGDTKFWLHRKAKYRVQPMF</sequence>
<dbReference type="Gene3D" id="2.40.10.390">
    <property type="match status" value="1"/>
</dbReference>
<accession>A0ABT9U604</accession>
<evidence type="ECO:0000259" key="1">
    <source>
        <dbReference type="Pfam" id="PF17295"/>
    </source>
</evidence>
<evidence type="ECO:0000313" key="3">
    <source>
        <dbReference type="Proteomes" id="UP001229346"/>
    </source>
</evidence>
<organism evidence="2 3">
    <name type="scientific">Paenibacillus harenae</name>
    <dbReference type="NCBI Taxonomy" id="306543"/>
    <lineage>
        <taxon>Bacteria</taxon>
        <taxon>Bacillati</taxon>
        <taxon>Bacillota</taxon>
        <taxon>Bacilli</taxon>
        <taxon>Bacillales</taxon>
        <taxon>Paenibacillaceae</taxon>
        <taxon>Paenibacillus</taxon>
    </lineage>
</organism>
<feature type="domain" description="DUF5348" evidence="1">
    <location>
        <begin position="5"/>
        <end position="71"/>
    </location>
</feature>
<evidence type="ECO:0000313" key="2">
    <source>
        <dbReference type="EMBL" id="MDQ0114115.1"/>
    </source>
</evidence>
<proteinExistence type="predicted"/>
<comment type="caution">
    <text evidence="2">The sequence shown here is derived from an EMBL/GenBank/DDBJ whole genome shotgun (WGS) entry which is preliminary data.</text>
</comment>
<name>A0ABT9U604_PAEHA</name>
<keyword evidence="3" id="KW-1185">Reference proteome</keyword>
<dbReference type="InterPro" id="IPR035255">
    <property type="entry name" value="DUF5348"/>
</dbReference>
<protein>
    <recommendedName>
        <fullName evidence="1">DUF5348 domain-containing protein</fullName>
    </recommendedName>
</protein>